<dbReference type="AlphaFoldDB" id="A0A1L9QRD9"/>
<name>A0A1L9QRD9_9CYAN</name>
<proteinExistence type="predicted"/>
<evidence type="ECO:0000313" key="1">
    <source>
        <dbReference type="EMBL" id="OJJ25265.1"/>
    </source>
</evidence>
<accession>A0A1L9QRD9</accession>
<dbReference type="Proteomes" id="UP000183940">
    <property type="component" value="Unassembled WGS sequence"/>
</dbReference>
<dbReference type="EMBL" id="MLAW01000019">
    <property type="protein sequence ID" value="OJJ25265.1"/>
    <property type="molecule type" value="Genomic_DNA"/>
</dbReference>
<reference evidence="1" key="1">
    <citation type="submission" date="2016-10" db="EMBL/GenBank/DDBJ databases">
        <title>CRISPR-Cas defence system in Roseofilum reptotaenium: evidence of a bacteriophage-cyanobacterium arms race in the coral black band disease.</title>
        <authorList>
            <person name="Buerger P."/>
            <person name="Wood-Charlson E.M."/>
            <person name="Weynberg K.D."/>
            <person name="Willis B."/>
            <person name="Van Oppen M.J."/>
        </authorList>
    </citation>
    <scope>NUCLEOTIDE SEQUENCE [LARGE SCALE GENOMIC DNA]</scope>
    <source>
        <strain evidence="1">AO1-A</strain>
    </source>
</reference>
<sequence length="102" mass="11333">MASPPAERIILPALLLNRLKCSLLAGKGRVRTFSIAYCLVQSSIYEAIFNSSVKVKNLGIFVNIKRSNVQSAKALQHRKVYGSFPLPIPLLFQCTILDKTIE</sequence>
<keyword evidence="2" id="KW-1185">Reference proteome</keyword>
<comment type="caution">
    <text evidence="1">The sequence shown here is derived from an EMBL/GenBank/DDBJ whole genome shotgun (WGS) entry which is preliminary data.</text>
</comment>
<evidence type="ECO:0000313" key="2">
    <source>
        <dbReference type="Proteomes" id="UP000183940"/>
    </source>
</evidence>
<gene>
    <name evidence="1" type="ORF">BI308_12335</name>
</gene>
<protein>
    <submittedName>
        <fullName evidence="1">Uncharacterized protein</fullName>
    </submittedName>
</protein>
<organism evidence="1 2">
    <name type="scientific">Roseofilum reptotaenium AO1-A</name>
    <dbReference type="NCBI Taxonomy" id="1925591"/>
    <lineage>
        <taxon>Bacteria</taxon>
        <taxon>Bacillati</taxon>
        <taxon>Cyanobacteriota</taxon>
        <taxon>Cyanophyceae</taxon>
        <taxon>Desertifilales</taxon>
        <taxon>Desertifilaceae</taxon>
        <taxon>Roseofilum</taxon>
    </lineage>
</organism>